<gene>
    <name evidence="1" type="ORF">KL86DYS1_10919</name>
</gene>
<evidence type="ECO:0000313" key="1">
    <source>
        <dbReference type="EMBL" id="SBV93635.1"/>
    </source>
</evidence>
<protein>
    <submittedName>
        <fullName evidence="1">Uncharacterized protein</fullName>
    </submittedName>
</protein>
<name>A0A212J399_9BACT</name>
<sequence length="45" mass="4898">MNWSEAELKIGGAKSALAKYKPTGALEKSNIKTQLLNLLFITFSA</sequence>
<organism evidence="1">
    <name type="scientific">uncultured Dysgonomonas sp</name>
    <dbReference type="NCBI Taxonomy" id="206096"/>
    <lineage>
        <taxon>Bacteria</taxon>
        <taxon>Pseudomonadati</taxon>
        <taxon>Bacteroidota</taxon>
        <taxon>Bacteroidia</taxon>
        <taxon>Bacteroidales</taxon>
        <taxon>Dysgonomonadaceae</taxon>
        <taxon>Dysgonomonas</taxon>
        <taxon>environmental samples</taxon>
    </lineage>
</organism>
<dbReference type="EMBL" id="FLUM01000001">
    <property type="protein sequence ID" value="SBV93635.1"/>
    <property type="molecule type" value="Genomic_DNA"/>
</dbReference>
<reference evidence="1" key="1">
    <citation type="submission" date="2016-04" db="EMBL/GenBank/DDBJ databases">
        <authorList>
            <person name="Evans L.H."/>
            <person name="Alamgir A."/>
            <person name="Owens N."/>
            <person name="Weber N.D."/>
            <person name="Virtaneva K."/>
            <person name="Barbian K."/>
            <person name="Babar A."/>
            <person name="Rosenke K."/>
        </authorList>
    </citation>
    <scope>NUCLEOTIDE SEQUENCE</scope>
    <source>
        <strain evidence="1">86-1</strain>
    </source>
</reference>
<dbReference type="AlphaFoldDB" id="A0A212J399"/>
<proteinExistence type="predicted"/>
<accession>A0A212J399</accession>